<keyword evidence="3" id="KW-1185">Reference proteome</keyword>
<comment type="caution">
    <text evidence="2">The sequence shown here is derived from an EMBL/GenBank/DDBJ whole genome shotgun (WGS) entry which is preliminary data.</text>
</comment>
<dbReference type="Gene3D" id="3.40.630.30">
    <property type="match status" value="1"/>
</dbReference>
<organism evidence="2 3">
    <name type="scientific">Kineococcus aurantiacus</name>
    <dbReference type="NCBI Taxonomy" id="37633"/>
    <lineage>
        <taxon>Bacteria</taxon>
        <taxon>Bacillati</taxon>
        <taxon>Actinomycetota</taxon>
        <taxon>Actinomycetes</taxon>
        <taxon>Kineosporiales</taxon>
        <taxon>Kineosporiaceae</taxon>
        <taxon>Kineococcus</taxon>
    </lineage>
</organism>
<dbReference type="PANTHER" id="PTHR39173:SF1">
    <property type="entry name" value="ACETYLTRANSFERASE"/>
    <property type="match status" value="1"/>
</dbReference>
<dbReference type="InterPro" id="IPR016181">
    <property type="entry name" value="Acyl_CoA_acyltransferase"/>
</dbReference>
<dbReference type="GO" id="GO:0016747">
    <property type="term" value="F:acyltransferase activity, transferring groups other than amino-acyl groups"/>
    <property type="evidence" value="ECO:0007669"/>
    <property type="project" value="InterPro"/>
</dbReference>
<proteinExistence type="predicted"/>
<dbReference type="PANTHER" id="PTHR39173">
    <property type="entry name" value="ACETYLTRANSFERASE"/>
    <property type="match status" value="1"/>
</dbReference>
<gene>
    <name evidence="2" type="ORF">BJ968_001944</name>
</gene>
<dbReference type="EMBL" id="JACCBB010000001">
    <property type="protein sequence ID" value="NYD22404.1"/>
    <property type="molecule type" value="Genomic_DNA"/>
</dbReference>
<evidence type="ECO:0000259" key="1">
    <source>
        <dbReference type="PROSITE" id="PS51186"/>
    </source>
</evidence>
<reference evidence="2 3" key="1">
    <citation type="submission" date="2020-07" db="EMBL/GenBank/DDBJ databases">
        <title>Sequencing the genomes of 1000 actinobacteria strains.</title>
        <authorList>
            <person name="Klenk H.-P."/>
        </authorList>
    </citation>
    <scope>NUCLEOTIDE SEQUENCE [LARGE SCALE GENOMIC DNA]</scope>
    <source>
        <strain evidence="2 3">DSM 7487</strain>
    </source>
</reference>
<name>A0A7Y9J0P3_9ACTN</name>
<feature type="domain" description="N-acetyltransferase" evidence="1">
    <location>
        <begin position="1"/>
        <end position="97"/>
    </location>
</feature>
<sequence length="97" mass="10742">MQGREYLGRVQVRHRLTPHLRELGGHIGYWVAPAVRRRGHATAMLAAALPVAQQLGIECALVTCDVDNVGSRRAIERNGGLFADRRGSKLRFWVPTG</sequence>
<accession>A0A7Y9J0P3</accession>
<dbReference type="InterPro" id="IPR000182">
    <property type="entry name" value="GNAT_dom"/>
</dbReference>
<protein>
    <submittedName>
        <fullName evidence="2">Putative acetyltransferase</fullName>
    </submittedName>
</protein>
<keyword evidence="2" id="KW-0808">Transferase</keyword>
<dbReference type="SUPFAM" id="SSF55729">
    <property type="entry name" value="Acyl-CoA N-acyltransferases (Nat)"/>
    <property type="match status" value="1"/>
</dbReference>
<dbReference type="Pfam" id="PF13302">
    <property type="entry name" value="Acetyltransf_3"/>
    <property type="match status" value="1"/>
</dbReference>
<dbReference type="AlphaFoldDB" id="A0A7Y9J0P3"/>
<evidence type="ECO:0000313" key="2">
    <source>
        <dbReference type="EMBL" id="NYD22404.1"/>
    </source>
</evidence>
<dbReference type="Proteomes" id="UP000521922">
    <property type="component" value="Unassembled WGS sequence"/>
</dbReference>
<evidence type="ECO:0000313" key="3">
    <source>
        <dbReference type="Proteomes" id="UP000521922"/>
    </source>
</evidence>
<dbReference type="PROSITE" id="PS51186">
    <property type="entry name" value="GNAT"/>
    <property type="match status" value="1"/>
</dbReference>